<dbReference type="AlphaFoldDB" id="A0A4Y7L7H3"/>
<evidence type="ECO:0000313" key="2">
    <source>
        <dbReference type="Proteomes" id="UP000316621"/>
    </source>
</evidence>
<accession>A0A4Y7L7H3</accession>
<feature type="non-terminal residue" evidence="1">
    <location>
        <position position="73"/>
    </location>
</feature>
<proteinExistence type="predicted"/>
<keyword evidence="2" id="KW-1185">Reference proteome</keyword>
<organism evidence="1 2">
    <name type="scientific">Papaver somniferum</name>
    <name type="common">Opium poppy</name>
    <dbReference type="NCBI Taxonomy" id="3469"/>
    <lineage>
        <taxon>Eukaryota</taxon>
        <taxon>Viridiplantae</taxon>
        <taxon>Streptophyta</taxon>
        <taxon>Embryophyta</taxon>
        <taxon>Tracheophyta</taxon>
        <taxon>Spermatophyta</taxon>
        <taxon>Magnoliopsida</taxon>
        <taxon>Ranunculales</taxon>
        <taxon>Papaveraceae</taxon>
        <taxon>Papaveroideae</taxon>
        <taxon>Papaver</taxon>
    </lineage>
</organism>
<sequence>MGEATTHQLNLDMSISAILRESYSIHVAAYCCTAWSLLNNMKGLRLFVLGGRRENPKTSSKTIEDILFKLRTM</sequence>
<name>A0A4Y7L7H3_PAPSO</name>
<dbReference type="Proteomes" id="UP000316621">
    <property type="component" value="Chromosome 10"/>
</dbReference>
<protein>
    <submittedName>
        <fullName evidence="1">Uncharacterized protein</fullName>
    </submittedName>
</protein>
<evidence type="ECO:0000313" key="1">
    <source>
        <dbReference type="EMBL" id="RZC81463.1"/>
    </source>
</evidence>
<reference evidence="1 2" key="1">
    <citation type="journal article" date="2018" name="Science">
        <title>The opium poppy genome and morphinan production.</title>
        <authorList>
            <person name="Guo L."/>
            <person name="Winzer T."/>
            <person name="Yang X."/>
            <person name="Li Y."/>
            <person name="Ning Z."/>
            <person name="He Z."/>
            <person name="Teodor R."/>
            <person name="Lu Y."/>
            <person name="Bowser T.A."/>
            <person name="Graham I.A."/>
            <person name="Ye K."/>
        </authorList>
    </citation>
    <scope>NUCLEOTIDE SEQUENCE [LARGE SCALE GENOMIC DNA]</scope>
    <source>
        <strain evidence="2">cv. HN1</strain>
        <tissue evidence="1">Leaves</tissue>
    </source>
</reference>
<dbReference type="EMBL" id="CM010724">
    <property type="protein sequence ID" value="RZC81463.1"/>
    <property type="molecule type" value="Genomic_DNA"/>
</dbReference>
<gene>
    <name evidence="1" type="ORF">C5167_044037</name>
</gene>
<dbReference type="Gramene" id="RZC81463">
    <property type="protein sequence ID" value="RZC81463"/>
    <property type="gene ID" value="C5167_044037"/>
</dbReference>